<reference evidence="1" key="1">
    <citation type="journal article" date="2014" name="Front. Microbiol.">
        <title>High frequency of phylogenetically diverse reductive dehalogenase-homologous genes in deep subseafloor sedimentary metagenomes.</title>
        <authorList>
            <person name="Kawai M."/>
            <person name="Futagami T."/>
            <person name="Toyoda A."/>
            <person name="Takaki Y."/>
            <person name="Nishi S."/>
            <person name="Hori S."/>
            <person name="Arai W."/>
            <person name="Tsubouchi T."/>
            <person name="Morono Y."/>
            <person name="Uchiyama I."/>
            <person name="Ito T."/>
            <person name="Fujiyama A."/>
            <person name="Inagaki F."/>
            <person name="Takami H."/>
        </authorList>
    </citation>
    <scope>NUCLEOTIDE SEQUENCE</scope>
    <source>
        <strain evidence="1">Expedition CK06-06</strain>
    </source>
</reference>
<dbReference type="EMBL" id="BARS01012259">
    <property type="protein sequence ID" value="GAF98443.1"/>
    <property type="molecule type" value="Genomic_DNA"/>
</dbReference>
<sequence length="81" mass="9392">MAKNEVVPVKISIWKCGGPNHEGYCLAMEFLEGNTIELCFAKYKKDIIPKLRESRKMLKSIPTDKQFKILHIIWDEAKLTL</sequence>
<comment type="caution">
    <text evidence="1">The sequence shown here is derived from an EMBL/GenBank/DDBJ whole genome shotgun (WGS) entry which is preliminary data.</text>
</comment>
<gene>
    <name evidence="1" type="ORF">S01H1_21923</name>
</gene>
<proteinExistence type="predicted"/>
<evidence type="ECO:0000313" key="1">
    <source>
        <dbReference type="EMBL" id="GAF98443.1"/>
    </source>
</evidence>
<organism evidence="1">
    <name type="scientific">marine sediment metagenome</name>
    <dbReference type="NCBI Taxonomy" id="412755"/>
    <lineage>
        <taxon>unclassified sequences</taxon>
        <taxon>metagenomes</taxon>
        <taxon>ecological metagenomes</taxon>
    </lineage>
</organism>
<protein>
    <submittedName>
        <fullName evidence="1">Uncharacterized protein</fullName>
    </submittedName>
</protein>
<name>X0TXZ7_9ZZZZ</name>
<dbReference type="AlphaFoldDB" id="X0TXZ7"/>
<accession>X0TXZ7</accession>